<feature type="transmembrane region" description="Helical" evidence="1">
    <location>
        <begin position="52"/>
        <end position="72"/>
    </location>
</feature>
<protein>
    <submittedName>
        <fullName evidence="2">Uncharacterized protein</fullName>
    </submittedName>
</protein>
<feature type="transmembrane region" description="Helical" evidence="1">
    <location>
        <begin position="259"/>
        <end position="281"/>
    </location>
</feature>
<feature type="transmembrane region" description="Helical" evidence="1">
    <location>
        <begin position="153"/>
        <end position="173"/>
    </location>
</feature>
<dbReference type="Proteomes" id="UP000235162">
    <property type="component" value="Unassembled WGS sequence"/>
</dbReference>
<comment type="caution">
    <text evidence="2">The sequence shown here is derived from an EMBL/GenBank/DDBJ whole genome shotgun (WGS) entry which is preliminary data.</text>
</comment>
<feature type="transmembrane region" description="Helical" evidence="1">
    <location>
        <begin position="221"/>
        <end position="239"/>
    </location>
</feature>
<dbReference type="EMBL" id="PKUR01000004">
    <property type="protein sequence ID" value="PLW85060.1"/>
    <property type="molecule type" value="Genomic_DNA"/>
</dbReference>
<feature type="transmembrane region" description="Helical" evidence="1">
    <location>
        <begin position="84"/>
        <end position="105"/>
    </location>
</feature>
<keyword evidence="3" id="KW-1185">Reference proteome</keyword>
<feature type="transmembrane region" description="Helical" evidence="1">
    <location>
        <begin position="185"/>
        <end position="201"/>
    </location>
</feature>
<keyword evidence="1" id="KW-0472">Membrane</keyword>
<feature type="transmembrane region" description="Helical" evidence="1">
    <location>
        <begin position="125"/>
        <end position="141"/>
    </location>
</feature>
<organism evidence="2 3">
    <name type="scientific">Halioglobus japonicus</name>
    <dbReference type="NCBI Taxonomy" id="930805"/>
    <lineage>
        <taxon>Bacteria</taxon>
        <taxon>Pseudomonadati</taxon>
        <taxon>Pseudomonadota</taxon>
        <taxon>Gammaproteobacteria</taxon>
        <taxon>Cellvibrionales</taxon>
        <taxon>Halieaceae</taxon>
        <taxon>Halioglobus</taxon>
    </lineage>
</organism>
<name>A0AAP8MC40_9GAMM</name>
<accession>A0AAP8MC40</accession>
<sequence>MTGILESKWINGWRLFALIAFPLSAVVILELTQTDVSGGAGVSEMIGFSVRLAVPFIFLAMAASAFQVLFPGPFGRWWLRNRRYIGLCFAVGMAWQGLFIFILSTVFRDYYVSEVYYFRDELEGTFGYLFLAGMIATSFQITRKRLSRGQWKFIHTGGTYVLWGYAFSVYWWNMYYYPDPQTLDAVYYWAGFSAFALRIAAWGKKRLKTSDAASSALARTAGWLLILGGLVMAATGRAWQDAVTTAFTTPAWSAQLELWLPFWPLEPYLSLLLMGLGTAILTHKAAQPRTAAAAT</sequence>
<evidence type="ECO:0000256" key="1">
    <source>
        <dbReference type="SAM" id="Phobius"/>
    </source>
</evidence>
<keyword evidence="1" id="KW-0812">Transmembrane</keyword>
<evidence type="ECO:0000313" key="2">
    <source>
        <dbReference type="EMBL" id="PLW85060.1"/>
    </source>
</evidence>
<dbReference type="AlphaFoldDB" id="A0AAP8MC40"/>
<dbReference type="RefSeq" id="WP_084197919.1">
    <property type="nucleotide sequence ID" value="NZ_BMYL01000004.1"/>
</dbReference>
<dbReference type="KEGG" id="hja:BST95_01860"/>
<evidence type="ECO:0000313" key="3">
    <source>
        <dbReference type="Proteomes" id="UP000235162"/>
    </source>
</evidence>
<feature type="transmembrane region" description="Helical" evidence="1">
    <location>
        <begin position="12"/>
        <end position="32"/>
    </location>
</feature>
<keyword evidence="1" id="KW-1133">Transmembrane helix</keyword>
<reference evidence="2 3" key="1">
    <citation type="submission" date="2018-01" db="EMBL/GenBank/DDBJ databases">
        <title>The draft genome sequence of Halioglobus japonicus S1-36.</title>
        <authorList>
            <person name="Du Z.-J."/>
            <person name="Shi M.-J."/>
        </authorList>
    </citation>
    <scope>NUCLEOTIDE SEQUENCE [LARGE SCALE GENOMIC DNA]</scope>
    <source>
        <strain evidence="2 3">S1-36</strain>
    </source>
</reference>
<proteinExistence type="predicted"/>
<gene>
    <name evidence="2" type="ORF">C0029_16125</name>
</gene>